<dbReference type="OrthoDB" id="3169239at2"/>
<dbReference type="KEGG" id="amin:AUMI_114180"/>
<evidence type="ECO:0000256" key="5">
    <source>
        <dbReference type="ARBA" id="ARBA00023002"/>
    </source>
</evidence>
<evidence type="ECO:0000256" key="1">
    <source>
        <dbReference type="ARBA" id="ARBA00001917"/>
    </source>
</evidence>
<gene>
    <name evidence="7" type="ORF">AUMI_114180</name>
</gene>
<dbReference type="GO" id="GO:0010181">
    <property type="term" value="F:FMN binding"/>
    <property type="evidence" value="ECO:0007669"/>
    <property type="project" value="InterPro"/>
</dbReference>
<accession>A0A173LYJ0</accession>
<dbReference type="Gene3D" id="3.20.20.70">
    <property type="entry name" value="Aldolase class I"/>
    <property type="match status" value="1"/>
</dbReference>
<dbReference type="PANTHER" id="PTHR43303">
    <property type="entry name" value="NADPH DEHYDROGENASE C23G7.10C-RELATED"/>
    <property type="match status" value="1"/>
</dbReference>
<evidence type="ECO:0000256" key="3">
    <source>
        <dbReference type="ARBA" id="ARBA00022643"/>
    </source>
</evidence>
<keyword evidence="2" id="KW-0285">Flavoprotein</keyword>
<protein>
    <submittedName>
        <fullName evidence="7">NAD(P)H-dependent flavin reductase</fullName>
    </submittedName>
</protein>
<comment type="cofactor">
    <cofactor evidence="1">
        <name>FMN</name>
        <dbReference type="ChEBI" id="CHEBI:58210"/>
    </cofactor>
</comment>
<proteinExistence type="predicted"/>
<evidence type="ECO:0000313" key="7">
    <source>
        <dbReference type="EMBL" id="BAU99960.1"/>
    </source>
</evidence>
<organism evidence="7 8">
    <name type="scientific">Aurantimicrobium minutum</name>
    <dbReference type="NCBI Taxonomy" id="708131"/>
    <lineage>
        <taxon>Bacteria</taxon>
        <taxon>Bacillati</taxon>
        <taxon>Actinomycetota</taxon>
        <taxon>Actinomycetes</taxon>
        <taxon>Micrococcales</taxon>
        <taxon>Microbacteriaceae</taxon>
        <taxon>Aurantimicrobium</taxon>
    </lineage>
</organism>
<keyword evidence="4" id="KW-0521">NADP</keyword>
<dbReference type="SUPFAM" id="SSF51395">
    <property type="entry name" value="FMN-linked oxidoreductases"/>
    <property type="match status" value="1"/>
</dbReference>
<evidence type="ECO:0000256" key="4">
    <source>
        <dbReference type="ARBA" id="ARBA00022857"/>
    </source>
</evidence>
<feature type="domain" description="NADH:flavin oxidoreductase/NADH oxidase N-terminal" evidence="6">
    <location>
        <begin position="6"/>
        <end position="345"/>
    </location>
</feature>
<evidence type="ECO:0000256" key="2">
    <source>
        <dbReference type="ARBA" id="ARBA00022630"/>
    </source>
</evidence>
<reference evidence="7 8" key="1">
    <citation type="journal article" date="2016" name="Genome Announc.">
        <title>Complete Genome Sequence of Aurantimicrobium minutum Type Strain KNCT, a Planktonic Ultramicrobacterium Isolated from River Water.</title>
        <authorList>
            <person name="Nakai R."/>
            <person name="Fujisawa T."/>
            <person name="Nakamura Y."/>
            <person name="Nishide H."/>
            <person name="Uchiyama I."/>
            <person name="Baba T."/>
            <person name="Toyoda A."/>
            <person name="Fujiyama A."/>
            <person name="Naganuma T."/>
            <person name="Niki H."/>
        </authorList>
    </citation>
    <scope>NUCLEOTIDE SEQUENCE [LARGE SCALE GENOMIC DNA]</scope>
    <source>
        <strain evidence="7 8">KNC</strain>
    </source>
</reference>
<keyword evidence="5" id="KW-0560">Oxidoreductase</keyword>
<dbReference type="GO" id="GO:0050661">
    <property type="term" value="F:NADP binding"/>
    <property type="evidence" value="ECO:0007669"/>
    <property type="project" value="InterPro"/>
</dbReference>
<dbReference type="AlphaFoldDB" id="A0A173LYJ0"/>
<dbReference type="EMBL" id="AP017457">
    <property type="protein sequence ID" value="BAU99960.1"/>
    <property type="molecule type" value="Genomic_DNA"/>
</dbReference>
<evidence type="ECO:0000259" key="6">
    <source>
        <dbReference type="Pfam" id="PF00724"/>
    </source>
</evidence>
<name>A0A173LYJ0_9MICO</name>
<dbReference type="CDD" id="cd02932">
    <property type="entry name" value="OYE_YqiM_FMN"/>
    <property type="match status" value="1"/>
</dbReference>
<evidence type="ECO:0000313" key="8">
    <source>
        <dbReference type="Proteomes" id="UP000243847"/>
    </source>
</evidence>
<dbReference type="Proteomes" id="UP000243847">
    <property type="component" value="Chromosome sequence1"/>
</dbReference>
<dbReference type="GO" id="GO:0003959">
    <property type="term" value="F:NADPH dehydrogenase activity"/>
    <property type="evidence" value="ECO:0007669"/>
    <property type="project" value="InterPro"/>
</dbReference>
<dbReference type="RefSeq" id="WP_096382979.1">
    <property type="nucleotide sequence ID" value="NZ_AP017457.1"/>
</dbReference>
<dbReference type="Pfam" id="PF00724">
    <property type="entry name" value="Oxidored_FMN"/>
    <property type="match status" value="1"/>
</dbReference>
<dbReference type="InterPro" id="IPR013785">
    <property type="entry name" value="Aldolase_TIM"/>
</dbReference>
<sequence>MTTPTLFTPITLRHLTIRNRLWVPPMCMYSAMGKDGVPTDFHRAHYGALSLGGAGLIIVEATAVNPEGRISFHDLGIWNDDQVAAFTPIVSFMKANGVVPGIQLAHAGRKASTYPGWGYPGVDGTVPVEEGGWIPLGPSANAFEGYAQAEAMTLEQITQVVADFASAARRAVEAGFQVLEIHAAHGYLIHEFLSPLTNERTDDFGGPLKNRARLLLDIVRAVRTEVGEEIVLFVRFSATDWVEGGWNEEETSIVTDWVKDLGADTVDISTGGLVAGAKIPVGPGYQVPLAHYVKEHAHLPTSAVGMITTAEQANDIIASGRADAVMLGREHLRDPHFALRAAAQLGVDVDYAPQQYVRAPYSR</sequence>
<dbReference type="InterPro" id="IPR001155">
    <property type="entry name" value="OxRdtase_FMN_N"/>
</dbReference>
<dbReference type="PANTHER" id="PTHR43303:SF4">
    <property type="entry name" value="NADPH DEHYDROGENASE C23G7.10C-RELATED"/>
    <property type="match status" value="1"/>
</dbReference>
<dbReference type="GeneID" id="80452610"/>
<keyword evidence="3" id="KW-0288">FMN</keyword>
<dbReference type="InterPro" id="IPR044152">
    <property type="entry name" value="YqjM-like"/>
</dbReference>